<dbReference type="Gene3D" id="4.10.320.10">
    <property type="entry name" value="E3-binding domain"/>
    <property type="match status" value="2"/>
</dbReference>
<evidence type="ECO:0000259" key="9">
    <source>
        <dbReference type="PROSITE" id="PS51826"/>
    </source>
</evidence>
<feature type="compositionally biased region" description="Pro residues" evidence="7">
    <location>
        <begin position="74"/>
        <end position="106"/>
    </location>
</feature>
<dbReference type="GO" id="GO:0016407">
    <property type="term" value="F:acetyltransferase activity"/>
    <property type="evidence" value="ECO:0007669"/>
    <property type="project" value="TreeGrafter"/>
</dbReference>
<evidence type="ECO:0000256" key="7">
    <source>
        <dbReference type="SAM" id="MobiDB-lite"/>
    </source>
</evidence>
<protein>
    <recommendedName>
        <fullName evidence="6">Dihydrolipoamide acetyltransferase component of pyruvate dehydrogenase complex</fullName>
        <ecNumber evidence="6">2.3.1.-</ecNumber>
    </recommendedName>
</protein>
<evidence type="ECO:0000256" key="2">
    <source>
        <dbReference type="ARBA" id="ARBA00007317"/>
    </source>
</evidence>
<dbReference type="Pfam" id="PF00364">
    <property type="entry name" value="Biotin_lipoyl"/>
    <property type="match status" value="1"/>
</dbReference>
<comment type="similarity">
    <text evidence="2 6">Belongs to the 2-oxoacid dehydrogenase family.</text>
</comment>
<dbReference type="GO" id="GO:0005737">
    <property type="term" value="C:cytoplasm"/>
    <property type="evidence" value="ECO:0007669"/>
    <property type="project" value="TreeGrafter"/>
</dbReference>
<name>A0A9Q9INY5_9ACTN</name>
<dbReference type="PROSITE" id="PS50968">
    <property type="entry name" value="BIOTINYL_LIPOYL"/>
    <property type="match status" value="1"/>
</dbReference>
<sequence>MPSLGADMTDGTLLEWLVHPGDPVHHGDIVAVVDTDKAAIDVECFTDGVVQDLVVEPGHRVPVGTVLATIADAAPPPTAPPDTAPPDTAPPAGAPPPAAVRAPAPPTGDGGGPSSVLSPLVRRLAAARHVDLTALHGSGPGARIMRIDVERAAAAPTRVRSTPLARRLARELQVDLTAVPTAADGVVHAGQVRHAADTVVRRAPNAPVAASAAADRTATMRTTIAALMARSKREIPHYYLTESVDLAAAMTWLRERNRRLPVTRRIVPAALLLKASALAARQVPQLNGFWGEHGFVPGGGVHVGVAVSLRGGGLVAPAIHDADQLDLAALMARMRDLVTRSRGGRLRGSEMADPTITVSNVGEQGSESILGVIYPPQVALVGFGRIVDRPWAVDGLIGVRPVVSVGLAADHRATDGAIGSRFLSRIARLVQKPEEL</sequence>
<keyword evidence="3 6" id="KW-0808">Transferase</keyword>
<dbReference type="AlphaFoldDB" id="A0A9Q9INY5"/>
<dbReference type="Gene3D" id="2.40.50.100">
    <property type="match status" value="1"/>
</dbReference>
<dbReference type="PROSITE" id="PS51826">
    <property type="entry name" value="PSBD"/>
    <property type="match status" value="1"/>
</dbReference>
<feature type="domain" description="Lipoyl-binding" evidence="8">
    <location>
        <begin position="1"/>
        <end position="71"/>
    </location>
</feature>
<evidence type="ECO:0000259" key="8">
    <source>
        <dbReference type="PROSITE" id="PS50968"/>
    </source>
</evidence>
<dbReference type="SUPFAM" id="SSF47005">
    <property type="entry name" value="Peripheral subunit-binding domain of 2-oxo acid dehydrogenase complex"/>
    <property type="match status" value="1"/>
</dbReference>
<accession>A0A9Q9INY5</accession>
<dbReference type="SUPFAM" id="SSF52777">
    <property type="entry name" value="CoA-dependent acyltransferases"/>
    <property type="match status" value="1"/>
</dbReference>
<dbReference type="EMBL" id="CP073767">
    <property type="protein sequence ID" value="UWZ59669.1"/>
    <property type="molecule type" value="Genomic_DNA"/>
</dbReference>
<feature type="region of interest" description="Disordered" evidence="7">
    <location>
        <begin position="72"/>
        <end position="117"/>
    </location>
</feature>
<organism evidence="10 11">
    <name type="scientific">Dactylosporangium aurantiacum</name>
    <dbReference type="NCBI Taxonomy" id="35754"/>
    <lineage>
        <taxon>Bacteria</taxon>
        <taxon>Bacillati</taxon>
        <taxon>Actinomycetota</taxon>
        <taxon>Actinomycetes</taxon>
        <taxon>Micromonosporales</taxon>
        <taxon>Micromonosporaceae</taxon>
        <taxon>Dactylosporangium</taxon>
    </lineage>
</organism>
<dbReference type="SUPFAM" id="SSF51230">
    <property type="entry name" value="Single hybrid motif"/>
    <property type="match status" value="1"/>
</dbReference>
<keyword evidence="11" id="KW-1185">Reference proteome</keyword>
<dbReference type="InterPro" id="IPR000089">
    <property type="entry name" value="Biotin_lipoyl"/>
</dbReference>
<dbReference type="EC" id="2.3.1.-" evidence="6"/>
<dbReference type="InterPro" id="IPR011053">
    <property type="entry name" value="Single_hybrid_motif"/>
</dbReference>
<dbReference type="InterPro" id="IPR004167">
    <property type="entry name" value="PSBD"/>
</dbReference>
<proteinExistence type="inferred from homology"/>
<dbReference type="InterPro" id="IPR050743">
    <property type="entry name" value="2-oxoacid_DH_E2_comp"/>
</dbReference>
<keyword evidence="4 6" id="KW-0450">Lipoyl</keyword>
<evidence type="ECO:0000256" key="5">
    <source>
        <dbReference type="ARBA" id="ARBA00023315"/>
    </source>
</evidence>
<evidence type="ECO:0000256" key="1">
    <source>
        <dbReference type="ARBA" id="ARBA00001938"/>
    </source>
</evidence>
<dbReference type="PANTHER" id="PTHR43178:SF5">
    <property type="entry name" value="LIPOAMIDE ACYLTRANSFERASE COMPONENT OF BRANCHED-CHAIN ALPHA-KETO ACID DEHYDROGENASE COMPLEX, MITOCHONDRIAL"/>
    <property type="match status" value="1"/>
</dbReference>
<dbReference type="InterPro" id="IPR023213">
    <property type="entry name" value="CAT-like_dom_sf"/>
</dbReference>
<evidence type="ECO:0000313" key="11">
    <source>
        <dbReference type="Proteomes" id="UP001058003"/>
    </source>
</evidence>
<evidence type="ECO:0000256" key="4">
    <source>
        <dbReference type="ARBA" id="ARBA00022823"/>
    </source>
</evidence>
<dbReference type="GO" id="GO:0031405">
    <property type="term" value="F:lipoic acid binding"/>
    <property type="evidence" value="ECO:0007669"/>
    <property type="project" value="TreeGrafter"/>
</dbReference>
<dbReference type="InterPro" id="IPR001078">
    <property type="entry name" value="2-oxoacid_DH_actylTfrase"/>
</dbReference>
<gene>
    <name evidence="10" type="ORF">Daura_21470</name>
</gene>
<dbReference type="KEGG" id="daur:Daura_21470"/>
<evidence type="ECO:0000256" key="3">
    <source>
        <dbReference type="ARBA" id="ARBA00022679"/>
    </source>
</evidence>
<reference evidence="10" key="1">
    <citation type="submission" date="2021-04" db="EMBL/GenBank/DDBJ databases">
        <title>Dactylosporangium aurantiacum NRRL B-8018 full assembly.</title>
        <authorList>
            <person name="Hartkoorn R.C."/>
            <person name="Beaudoing E."/>
            <person name="Hot D."/>
        </authorList>
    </citation>
    <scope>NUCLEOTIDE SEQUENCE</scope>
    <source>
        <strain evidence="10">NRRL B-8018</strain>
    </source>
</reference>
<feature type="domain" description="Peripheral subunit-binding (PSBD)" evidence="9">
    <location>
        <begin position="116"/>
        <end position="153"/>
    </location>
</feature>
<dbReference type="InterPro" id="IPR036625">
    <property type="entry name" value="E3-bd_dom_sf"/>
</dbReference>
<dbReference type="PANTHER" id="PTHR43178">
    <property type="entry name" value="DIHYDROLIPOAMIDE ACETYLTRANSFERASE COMPONENT OF PYRUVATE DEHYDROGENASE COMPLEX"/>
    <property type="match status" value="1"/>
</dbReference>
<dbReference type="Gene3D" id="3.30.559.10">
    <property type="entry name" value="Chloramphenicol acetyltransferase-like domain"/>
    <property type="match status" value="1"/>
</dbReference>
<dbReference type="Pfam" id="PF02817">
    <property type="entry name" value="E3_binding"/>
    <property type="match status" value="2"/>
</dbReference>
<evidence type="ECO:0000256" key="6">
    <source>
        <dbReference type="RuleBase" id="RU003423"/>
    </source>
</evidence>
<dbReference type="CDD" id="cd06849">
    <property type="entry name" value="lipoyl_domain"/>
    <property type="match status" value="1"/>
</dbReference>
<keyword evidence="5 6" id="KW-0012">Acyltransferase</keyword>
<dbReference type="Pfam" id="PF00198">
    <property type="entry name" value="2-oxoacid_dh"/>
    <property type="match status" value="1"/>
</dbReference>
<comment type="cofactor">
    <cofactor evidence="1 6">
        <name>(R)-lipoate</name>
        <dbReference type="ChEBI" id="CHEBI:83088"/>
    </cofactor>
</comment>
<evidence type="ECO:0000313" key="10">
    <source>
        <dbReference type="EMBL" id="UWZ59669.1"/>
    </source>
</evidence>
<dbReference type="Proteomes" id="UP001058003">
    <property type="component" value="Chromosome"/>
</dbReference>